<feature type="domain" description="Phospholipid/glycerol acyltransferase" evidence="4">
    <location>
        <begin position="31"/>
        <end position="152"/>
    </location>
</feature>
<dbReference type="PANTHER" id="PTHR10434">
    <property type="entry name" value="1-ACYL-SN-GLYCEROL-3-PHOSPHATE ACYLTRANSFERASE"/>
    <property type="match status" value="1"/>
</dbReference>
<name>F5RD34_METUF</name>
<gene>
    <name evidence="5" type="ORF">METUNv1_02193</name>
</gene>
<keyword evidence="2 5" id="KW-0808">Transferase</keyword>
<dbReference type="Pfam" id="PF01553">
    <property type="entry name" value="Acyltransferase"/>
    <property type="match status" value="1"/>
</dbReference>
<dbReference type="SUPFAM" id="SSF69593">
    <property type="entry name" value="Glycerol-3-phosphate (1)-acyltransferase"/>
    <property type="match status" value="1"/>
</dbReference>
<dbReference type="eggNOG" id="COG0204">
    <property type="taxonomic scope" value="Bacteria"/>
</dbReference>
<reference evidence="5 6" key="1">
    <citation type="journal article" date="2011" name="J. Bacteriol.">
        <title>Genome sequence of Methyloversatilis universalis FAM5T, a methylotrophic representative of the order Rhodocyclales.</title>
        <authorList>
            <person name="Kittichotirat W."/>
            <person name="Good N.M."/>
            <person name="Hall R."/>
            <person name="Bringel F."/>
            <person name="Lajus A."/>
            <person name="Medigue C."/>
            <person name="Smalley N.E."/>
            <person name="Beck D."/>
            <person name="Bumgarner R."/>
            <person name="Vuilleumier S."/>
            <person name="Kalyuzhnaya M.G."/>
        </authorList>
    </citation>
    <scope>NUCLEOTIDE SEQUENCE [LARGE SCALE GENOMIC DNA]</scope>
    <source>
        <strain evidence="6">ATCC BAA-1314 / JCM 13912 / FAM5</strain>
    </source>
</reference>
<evidence type="ECO:0000256" key="1">
    <source>
        <dbReference type="ARBA" id="ARBA00005189"/>
    </source>
</evidence>
<dbReference type="GO" id="GO:0003841">
    <property type="term" value="F:1-acylglycerol-3-phosphate O-acyltransferase activity"/>
    <property type="evidence" value="ECO:0007669"/>
    <property type="project" value="TreeGrafter"/>
</dbReference>
<keyword evidence="6" id="KW-1185">Reference proteome</keyword>
<dbReference type="STRING" id="1000565.METUNv1_02193"/>
<evidence type="ECO:0000313" key="5">
    <source>
        <dbReference type="EMBL" id="EGK71505.1"/>
    </source>
</evidence>
<dbReference type="SMART" id="SM00563">
    <property type="entry name" value="PlsC"/>
    <property type="match status" value="1"/>
</dbReference>
<comment type="pathway">
    <text evidence="1">Lipid metabolism.</text>
</comment>
<dbReference type="InterPro" id="IPR002123">
    <property type="entry name" value="Plipid/glycerol_acylTrfase"/>
</dbReference>
<dbReference type="PANTHER" id="PTHR10434:SF11">
    <property type="entry name" value="1-ACYL-SN-GLYCEROL-3-PHOSPHATE ACYLTRANSFERASE"/>
    <property type="match status" value="1"/>
</dbReference>
<accession>F5RD34</accession>
<sequence length="199" mass="21972">MLISALLIGITRALVGAAPRWQGSAPSPAQRIYFANHSSHIDTLALWSALPRALRRRTRPVAAADYWNTDAVRRCIAVRGLNAVFIERQRSEATKDPLAPLTEALAAGDSLIIFPEGTRNLQPLPGPFKAGLFHLAERFPEVELVPVYLENLHRCMPKGTFFPVPLICTVRFGAPLARIEGEDKTAFLERARRAVIDLA</sequence>
<protein>
    <submittedName>
        <fullName evidence="5">Phospholipid/glycerol acyltransferase</fullName>
    </submittedName>
</protein>
<organism evidence="5 6">
    <name type="scientific">Methyloversatilis universalis (strain ATCC BAA-1314 / DSM 25237 / JCM 13912 / CCUG 52030 / FAM5)</name>
    <dbReference type="NCBI Taxonomy" id="1000565"/>
    <lineage>
        <taxon>Bacteria</taxon>
        <taxon>Pseudomonadati</taxon>
        <taxon>Pseudomonadota</taxon>
        <taxon>Betaproteobacteria</taxon>
        <taxon>Nitrosomonadales</taxon>
        <taxon>Sterolibacteriaceae</taxon>
        <taxon>Methyloversatilis</taxon>
    </lineage>
</organism>
<dbReference type="EMBL" id="AFHG01000050">
    <property type="protein sequence ID" value="EGK71505.1"/>
    <property type="molecule type" value="Genomic_DNA"/>
</dbReference>
<dbReference type="CDD" id="cd07989">
    <property type="entry name" value="LPLAT_AGPAT-like"/>
    <property type="match status" value="1"/>
</dbReference>
<evidence type="ECO:0000256" key="2">
    <source>
        <dbReference type="ARBA" id="ARBA00022679"/>
    </source>
</evidence>
<dbReference type="OrthoDB" id="9808424at2"/>
<comment type="caution">
    <text evidence="5">The sequence shown here is derived from an EMBL/GenBank/DDBJ whole genome shotgun (WGS) entry which is preliminary data.</text>
</comment>
<dbReference type="AlphaFoldDB" id="F5RD34"/>
<keyword evidence="3 5" id="KW-0012">Acyltransferase</keyword>
<evidence type="ECO:0000259" key="4">
    <source>
        <dbReference type="SMART" id="SM00563"/>
    </source>
</evidence>
<dbReference type="RefSeq" id="WP_008061591.1">
    <property type="nucleotide sequence ID" value="NZ_AFHG01000050.1"/>
</dbReference>
<evidence type="ECO:0000313" key="6">
    <source>
        <dbReference type="Proteomes" id="UP000005019"/>
    </source>
</evidence>
<evidence type="ECO:0000256" key="3">
    <source>
        <dbReference type="ARBA" id="ARBA00023315"/>
    </source>
</evidence>
<proteinExistence type="predicted"/>
<dbReference type="GO" id="GO:0006654">
    <property type="term" value="P:phosphatidic acid biosynthetic process"/>
    <property type="evidence" value="ECO:0007669"/>
    <property type="project" value="TreeGrafter"/>
</dbReference>
<dbReference type="Proteomes" id="UP000005019">
    <property type="component" value="Unassembled WGS sequence"/>
</dbReference>